<accession>A0ABP9CFS1</accession>
<proteinExistence type="predicted"/>
<organism evidence="1 2">
    <name type="scientific">Litoribaculum gwangyangense</name>
    <dbReference type="NCBI Taxonomy" id="1130722"/>
    <lineage>
        <taxon>Bacteria</taxon>
        <taxon>Pseudomonadati</taxon>
        <taxon>Bacteroidota</taxon>
        <taxon>Flavobacteriia</taxon>
        <taxon>Flavobacteriales</taxon>
        <taxon>Flavobacteriaceae</taxon>
        <taxon>Litoribaculum</taxon>
    </lineage>
</organism>
<dbReference type="EMBL" id="BAABJW010000002">
    <property type="protein sequence ID" value="GAA4810230.1"/>
    <property type="molecule type" value="Genomic_DNA"/>
</dbReference>
<protein>
    <recommendedName>
        <fullName evidence="3">Co-chaperone DjlA N-terminal domain-containing protein</fullName>
    </recommendedName>
</protein>
<keyword evidence="2" id="KW-1185">Reference proteome</keyword>
<evidence type="ECO:0008006" key="3">
    <source>
        <dbReference type="Google" id="ProtNLM"/>
    </source>
</evidence>
<evidence type="ECO:0000313" key="2">
    <source>
        <dbReference type="Proteomes" id="UP001501433"/>
    </source>
</evidence>
<dbReference type="RefSeq" id="WP_345276484.1">
    <property type="nucleotide sequence ID" value="NZ_BAABJW010000002.1"/>
</dbReference>
<reference evidence="2" key="1">
    <citation type="journal article" date="2019" name="Int. J. Syst. Evol. Microbiol.">
        <title>The Global Catalogue of Microorganisms (GCM) 10K type strain sequencing project: providing services to taxonomists for standard genome sequencing and annotation.</title>
        <authorList>
            <consortium name="The Broad Institute Genomics Platform"/>
            <consortium name="The Broad Institute Genome Sequencing Center for Infectious Disease"/>
            <person name="Wu L."/>
            <person name="Ma J."/>
        </authorList>
    </citation>
    <scope>NUCLEOTIDE SEQUENCE [LARGE SCALE GENOMIC DNA]</scope>
    <source>
        <strain evidence="2">JCM 18325</strain>
    </source>
</reference>
<name>A0ABP9CFS1_9FLAO</name>
<comment type="caution">
    <text evidence="1">The sequence shown here is derived from an EMBL/GenBank/DDBJ whole genome shotgun (WGS) entry which is preliminary data.</text>
</comment>
<evidence type="ECO:0000313" key="1">
    <source>
        <dbReference type="EMBL" id="GAA4810230.1"/>
    </source>
</evidence>
<sequence>MKTKNKLTLKFYQNLGKLFYAIAGSDNVVRKIEFNKLKEVVKTQWLNIDAITDEYDEDAAYQIEIVFDWLNNQNNLDVRSCYNDFVNYKNEQKHLFSTDIKKLIIRTANAIANSFSGINKSELIMLAKLDLELKKKIHEQF</sequence>
<gene>
    <name evidence="1" type="ORF">GCM10023330_16570</name>
</gene>
<dbReference type="Proteomes" id="UP001501433">
    <property type="component" value="Unassembled WGS sequence"/>
</dbReference>